<evidence type="ECO:0000313" key="2">
    <source>
        <dbReference type="EMBL" id="VDM82817.1"/>
    </source>
</evidence>
<protein>
    <submittedName>
        <fullName evidence="2">Uncharacterized protein</fullName>
    </submittedName>
</protein>
<name>A0A3P7K337_STRVU</name>
<keyword evidence="3" id="KW-1185">Reference proteome</keyword>
<proteinExistence type="predicted"/>
<dbReference type="OrthoDB" id="5875293at2759"/>
<sequence length="77" mass="8804">MADIASDEPHEEELQRDAEGAPETETDQERNIPEEMELQHSPQMDESDIAEMSMIAAQIESAEDFNLTFELSLNFIY</sequence>
<evidence type="ECO:0000313" key="3">
    <source>
        <dbReference type="Proteomes" id="UP000270094"/>
    </source>
</evidence>
<dbReference type="EMBL" id="UYYB01119567">
    <property type="protein sequence ID" value="VDM82817.1"/>
    <property type="molecule type" value="Genomic_DNA"/>
</dbReference>
<reference evidence="2 3" key="1">
    <citation type="submission" date="2018-11" db="EMBL/GenBank/DDBJ databases">
        <authorList>
            <consortium name="Pathogen Informatics"/>
        </authorList>
    </citation>
    <scope>NUCLEOTIDE SEQUENCE [LARGE SCALE GENOMIC DNA]</scope>
</reference>
<dbReference type="AlphaFoldDB" id="A0A3P7K337"/>
<gene>
    <name evidence="2" type="ORF">SVUK_LOCUS17815</name>
</gene>
<feature type="region of interest" description="Disordered" evidence="1">
    <location>
        <begin position="1"/>
        <end position="45"/>
    </location>
</feature>
<organism evidence="2 3">
    <name type="scientific">Strongylus vulgaris</name>
    <name type="common">Blood worm</name>
    <dbReference type="NCBI Taxonomy" id="40348"/>
    <lineage>
        <taxon>Eukaryota</taxon>
        <taxon>Metazoa</taxon>
        <taxon>Ecdysozoa</taxon>
        <taxon>Nematoda</taxon>
        <taxon>Chromadorea</taxon>
        <taxon>Rhabditida</taxon>
        <taxon>Rhabditina</taxon>
        <taxon>Rhabditomorpha</taxon>
        <taxon>Strongyloidea</taxon>
        <taxon>Strongylidae</taxon>
        <taxon>Strongylus</taxon>
    </lineage>
</organism>
<evidence type="ECO:0000256" key="1">
    <source>
        <dbReference type="SAM" id="MobiDB-lite"/>
    </source>
</evidence>
<accession>A0A3P7K337</accession>
<feature type="compositionally biased region" description="Acidic residues" evidence="1">
    <location>
        <begin position="1"/>
        <end position="11"/>
    </location>
</feature>
<dbReference type="Proteomes" id="UP000270094">
    <property type="component" value="Unassembled WGS sequence"/>
</dbReference>